<dbReference type="GO" id="GO:0008270">
    <property type="term" value="F:zinc ion binding"/>
    <property type="evidence" value="ECO:0007669"/>
    <property type="project" value="UniProtKB-KW"/>
</dbReference>
<dbReference type="AlphaFoldDB" id="A0A7J3ZIS9"/>
<dbReference type="Pfam" id="PF22794">
    <property type="entry name" value="jr-ZPR1"/>
    <property type="match status" value="1"/>
</dbReference>
<evidence type="ECO:0000259" key="5">
    <source>
        <dbReference type="SMART" id="SM00709"/>
    </source>
</evidence>
<organism evidence="6">
    <name type="scientific">Fervidicoccus fontis</name>
    <dbReference type="NCBI Taxonomy" id="683846"/>
    <lineage>
        <taxon>Archaea</taxon>
        <taxon>Thermoproteota</taxon>
        <taxon>Thermoprotei</taxon>
        <taxon>Fervidicoccales</taxon>
        <taxon>Fervidicoccaceae</taxon>
        <taxon>Fervidicoccus</taxon>
    </lineage>
</organism>
<dbReference type="InterPro" id="IPR056180">
    <property type="entry name" value="ZPR1_jr_dom"/>
</dbReference>
<comment type="similarity">
    <text evidence="1">Belongs to the ZPR1 family.</text>
</comment>
<comment type="caution">
    <text evidence="6">The sequence shown here is derived from an EMBL/GenBank/DDBJ whole genome shotgun (WGS) entry which is preliminary data.</text>
</comment>
<dbReference type="PANTHER" id="PTHR10876:SF0">
    <property type="entry name" value="ZINC FINGER PROTEIN ZPR1"/>
    <property type="match status" value="1"/>
</dbReference>
<dbReference type="InterPro" id="IPR004457">
    <property type="entry name" value="Znf_ZPR1"/>
</dbReference>
<dbReference type="NCBIfam" id="TIGR00310">
    <property type="entry name" value="ZPR1_znf"/>
    <property type="match status" value="1"/>
</dbReference>
<keyword evidence="3" id="KW-0863">Zinc-finger</keyword>
<sequence>MVVLPVYAMVSSYYTEVISDCPLCGSSNTYTVRQMVYVVPRVGPTLIASGRCSSCGFRSTWILPMETSGEREIRIEVSKPGDLNRLVLVGENTDVLIPELELEFLSSELEPGYITTVEGILLRFYEKLEWLCHVEYRAECEEKLRELREALEGSKRLTIVLRDRYGRSALLY</sequence>
<evidence type="ECO:0000313" key="6">
    <source>
        <dbReference type="EMBL" id="HHQ79939.1"/>
    </source>
</evidence>
<protein>
    <submittedName>
        <fullName evidence="6">ZPR1 zinc finger domain-containing protein</fullName>
    </submittedName>
</protein>
<dbReference type="PANTHER" id="PTHR10876">
    <property type="entry name" value="ZINC FINGER PROTEIN ZPR1"/>
    <property type="match status" value="1"/>
</dbReference>
<keyword evidence="4" id="KW-0862">Zinc</keyword>
<name>A0A7J3ZIS9_9CREN</name>
<dbReference type="InterPro" id="IPR042451">
    <property type="entry name" value="ZPR1_A/B_dom"/>
</dbReference>
<evidence type="ECO:0000256" key="3">
    <source>
        <dbReference type="ARBA" id="ARBA00022771"/>
    </source>
</evidence>
<accession>A0A7J3ZIS9</accession>
<dbReference type="SMART" id="SM00709">
    <property type="entry name" value="Zpr1"/>
    <property type="match status" value="1"/>
</dbReference>
<evidence type="ECO:0000256" key="1">
    <source>
        <dbReference type="ARBA" id="ARBA00008354"/>
    </source>
</evidence>
<proteinExistence type="inferred from homology"/>
<keyword evidence="2" id="KW-0479">Metal-binding</keyword>
<evidence type="ECO:0000256" key="2">
    <source>
        <dbReference type="ARBA" id="ARBA00022723"/>
    </source>
</evidence>
<dbReference type="EMBL" id="DRZC01000010">
    <property type="protein sequence ID" value="HHQ79939.1"/>
    <property type="molecule type" value="Genomic_DNA"/>
</dbReference>
<evidence type="ECO:0000256" key="4">
    <source>
        <dbReference type="ARBA" id="ARBA00022833"/>
    </source>
</evidence>
<feature type="domain" description="Zinc finger ZPR1-type" evidence="5">
    <location>
        <begin position="19"/>
        <end position="172"/>
    </location>
</feature>
<dbReference type="Gene3D" id="2.60.120.1040">
    <property type="entry name" value="ZPR1, A/B domain"/>
    <property type="match status" value="1"/>
</dbReference>
<reference evidence="6" key="1">
    <citation type="journal article" date="2020" name="mSystems">
        <title>Genome- and Community-Level Interaction Insights into Carbon Utilization and Element Cycling Functions of Hydrothermarchaeota in Hydrothermal Sediment.</title>
        <authorList>
            <person name="Zhou Z."/>
            <person name="Liu Y."/>
            <person name="Xu W."/>
            <person name="Pan J."/>
            <person name="Luo Z.H."/>
            <person name="Li M."/>
        </authorList>
    </citation>
    <scope>NUCLEOTIDE SEQUENCE [LARGE SCALE GENOMIC DNA]</scope>
    <source>
        <strain evidence="6">SpSt-1116</strain>
    </source>
</reference>
<dbReference type="InterPro" id="IPR040141">
    <property type="entry name" value="ZPR1"/>
</dbReference>
<gene>
    <name evidence="6" type="ORF">ENM78_00520</name>
</gene>